<comment type="subcellular location">
    <subcellularLocation>
        <location evidence="1">Nucleus</location>
    </subcellularLocation>
</comment>
<dbReference type="SMART" id="SM00355">
    <property type="entry name" value="ZnF_C2H2"/>
    <property type="match status" value="5"/>
</dbReference>
<sequence>MNHFAAIFLVGPYEALKRGPKPGRRKVETPEDRQCKHCGKMYITSAVRRRHEMIHLNIKPFHCIYCPKKFNRNDTCKMHIKSHEKPMSFQCLKCKGDFAVNIRETVGNRVNRRSTGESGKHRDCKTCGKMFINPAVRRRHEKIHLGTKPFQCIYCSKSFGRNDNCNMHIKSHEKPMSFQCLKCKALFVNSDLLKEHVAVCVPRQFHQT</sequence>
<feature type="domain" description="C2H2-type" evidence="10">
    <location>
        <begin position="150"/>
        <end position="177"/>
    </location>
</feature>
<evidence type="ECO:0000256" key="4">
    <source>
        <dbReference type="ARBA" id="ARBA00022771"/>
    </source>
</evidence>
<name>A0A2G8L941_STIJA</name>
<proteinExistence type="predicted"/>
<dbReference type="InterPro" id="IPR036236">
    <property type="entry name" value="Znf_C2H2_sf"/>
</dbReference>
<evidence type="ECO:0000256" key="5">
    <source>
        <dbReference type="ARBA" id="ARBA00022833"/>
    </source>
</evidence>
<dbReference type="PROSITE" id="PS50157">
    <property type="entry name" value="ZINC_FINGER_C2H2_2"/>
    <property type="match status" value="4"/>
</dbReference>
<dbReference type="Proteomes" id="UP000230750">
    <property type="component" value="Unassembled WGS sequence"/>
</dbReference>
<comment type="caution">
    <text evidence="11">The sequence shown here is derived from an EMBL/GenBank/DDBJ whole genome shotgun (WGS) entry which is preliminary data.</text>
</comment>
<dbReference type="FunFam" id="3.30.160.60:FF:000110">
    <property type="entry name" value="Zinc finger protein-like"/>
    <property type="match status" value="1"/>
</dbReference>
<dbReference type="PANTHER" id="PTHR47772">
    <property type="entry name" value="ZINC FINGER PROTEIN 200"/>
    <property type="match status" value="1"/>
</dbReference>
<feature type="domain" description="C2H2-type" evidence="10">
    <location>
        <begin position="61"/>
        <end position="88"/>
    </location>
</feature>
<dbReference type="GO" id="GO:0008270">
    <property type="term" value="F:zinc ion binding"/>
    <property type="evidence" value="ECO:0007669"/>
    <property type="project" value="UniProtKB-KW"/>
</dbReference>
<evidence type="ECO:0000259" key="10">
    <source>
        <dbReference type="PROSITE" id="PS50157"/>
    </source>
</evidence>
<dbReference type="STRING" id="307972.A0A2G8L941"/>
<dbReference type="AlphaFoldDB" id="A0A2G8L941"/>
<evidence type="ECO:0000256" key="8">
    <source>
        <dbReference type="ARBA" id="ARBA00023242"/>
    </source>
</evidence>
<dbReference type="GO" id="GO:0005634">
    <property type="term" value="C:nucleus"/>
    <property type="evidence" value="ECO:0007669"/>
    <property type="project" value="UniProtKB-SubCell"/>
</dbReference>
<gene>
    <name evidence="11" type="ORF">BSL78_06302</name>
</gene>
<keyword evidence="2" id="KW-0479">Metal-binding</keyword>
<keyword evidence="3" id="KW-0677">Repeat</keyword>
<dbReference type="PANTHER" id="PTHR47772:SF1">
    <property type="entry name" value="ZINC FINGER PROTEIN 200"/>
    <property type="match status" value="1"/>
</dbReference>
<evidence type="ECO:0000256" key="1">
    <source>
        <dbReference type="ARBA" id="ARBA00004123"/>
    </source>
</evidence>
<organism evidence="11 12">
    <name type="scientific">Stichopus japonicus</name>
    <name type="common">Sea cucumber</name>
    <dbReference type="NCBI Taxonomy" id="307972"/>
    <lineage>
        <taxon>Eukaryota</taxon>
        <taxon>Metazoa</taxon>
        <taxon>Echinodermata</taxon>
        <taxon>Eleutherozoa</taxon>
        <taxon>Echinozoa</taxon>
        <taxon>Holothuroidea</taxon>
        <taxon>Aspidochirotacea</taxon>
        <taxon>Aspidochirotida</taxon>
        <taxon>Stichopodidae</taxon>
        <taxon>Apostichopus</taxon>
    </lineage>
</organism>
<feature type="domain" description="C2H2-type" evidence="10">
    <location>
        <begin position="122"/>
        <end position="149"/>
    </location>
</feature>
<keyword evidence="8" id="KW-0539">Nucleus</keyword>
<dbReference type="InterPro" id="IPR050636">
    <property type="entry name" value="C2H2-ZF_domain-containing"/>
</dbReference>
<evidence type="ECO:0000256" key="2">
    <source>
        <dbReference type="ARBA" id="ARBA00022723"/>
    </source>
</evidence>
<evidence type="ECO:0000256" key="9">
    <source>
        <dbReference type="PROSITE-ProRule" id="PRU00042"/>
    </source>
</evidence>
<keyword evidence="5" id="KW-0862">Zinc</keyword>
<dbReference type="PROSITE" id="PS00028">
    <property type="entry name" value="ZINC_FINGER_C2H2_1"/>
    <property type="match status" value="4"/>
</dbReference>
<dbReference type="SUPFAM" id="SSF57667">
    <property type="entry name" value="beta-beta-alpha zinc fingers"/>
    <property type="match status" value="2"/>
</dbReference>
<evidence type="ECO:0000256" key="6">
    <source>
        <dbReference type="ARBA" id="ARBA00023015"/>
    </source>
</evidence>
<protein>
    <submittedName>
        <fullName evidence="11">Putative zinc finger protein</fullName>
    </submittedName>
</protein>
<evidence type="ECO:0000313" key="12">
    <source>
        <dbReference type="Proteomes" id="UP000230750"/>
    </source>
</evidence>
<reference evidence="11 12" key="1">
    <citation type="journal article" date="2017" name="PLoS Biol.">
        <title>The sea cucumber genome provides insights into morphological evolution and visceral regeneration.</title>
        <authorList>
            <person name="Zhang X."/>
            <person name="Sun L."/>
            <person name="Yuan J."/>
            <person name="Sun Y."/>
            <person name="Gao Y."/>
            <person name="Zhang L."/>
            <person name="Li S."/>
            <person name="Dai H."/>
            <person name="Hamel J.F."/>
            <person name="Liu C."/>
            <person name="Yu Y."/>
            <person name="Liu S."/>
            <person name="Lin W."/>
            <person name="Guo K."/>
            <person name="Jin S."/>
            <person name="Xu P."/>
            <person name="Storey K.B."/>
            <person name="Huan P."/>
            <person name="Zhang T."/>
            <person name="Zhou Y."/>
            <person name="Zhang J."/>
            <person name="Lin C."/>
            <person name="Li X."/>
            <person name="Xing L."/>
            <person name="Huo D."/>
            <person name="Sun M."/>
            <person name="Wang L."/>
            <person name="Mercier A."/>
            <person name="Li F."/>
            <person name="Yang H."/>
            <person name="Xiang J."/>
        </authorList>
    </citation>
    <scope>NUCLEOTIDE SEQUENCE [LARGE SCALE GENOMIC DNA]</scope>
    <source>
        <strain evidence="11">Shaxun</strain>
        <tissue evidence="11">Muscle</tissue>
    </source>
</reference>
<evidence type="ECO:0000313" key="11">
    <source>
        <dbReference type="EMBL" id="PIK56771.1"/>
    </source>
</evidence>
<dbReference type="Gene3D" id="3.30.160.60">
    <property type="entry name" value="Classic Zinc Finger"/>
    <property type="match status" value="3"/>
</dbReference>
<feature type="domain" description="C2H2-type" evidence="10">
    <location>
        <begin position="33"/>
        <end position="60"/>
    </location>
</feature>
<dbReference type="InterPro" id="IPR013087">
    <property type="entry name" value="Znf_C2H2_type"/>
</dbReference>
<keyword evidence="4 9" id="KW-0863">Zinc-finger</keyword>
<accession>A0A2G8L941</accession>
<keyword evidence="12" id="KW-1185">Reference proteome</keyword>
<dbReference type="OrthoDB" id="10004641at2759"/>
<evidence type="ECO:0000256" key="7">
    <source>
        <dbReference type="ARBA" id="ARBA00023163"/>
    </source>
</evidence>
<keyword evidence="6" id="KW-0805">Transcription regulation</keyword>
<evidence type="ECO:0000256" key="3">
    <source>
        <dbReference type="ARBA" id="ARBA00022737"/>
    </source>
</evidence>
<keyword evidence="7" id="KW-0804">Transcription</keyword>
<dbReference type="EMBL" id="MRZV01000164">
    <property type="protein sequence ID" value="PIK56771.1"/>
    <property type="molecule type" value="Genomic_DNA"/>
</dbReference>